<protein>
    <submittedName>
        <fullName evidence="1">Uncharacterized protein</fullName>
    </submittedName>
</protein>
<dbReference type="AlphaFoldDB" id="A0A2H3CQ43"/>
<proteinExistence type="predicted"/>
<gene>
    <name evidence="1" type="ORF">ARMGADRAFT_1018183</name>
</gene>
<accession>A0A2H3CQ43</accession>
<dbReference type="EMBL" id="KZ293693">
    <property type="protein sequence ID" value="PBK85165.1"/>
    <property type="molecule type" value="Genomic_DNA"/>
</dbReference>
<keyword evidence="2" id="KW-1185">Reference proteome</keyword>
<name>A0A2H3CQ43_ARMGA</name>
<evidence type="ECO:0000313" key="2">
    <source>
        <dbReference type="Proteomes" id="UP000217790"/>
    </source>
</evidence>
<sequence length="57" mass="6218">MLFEDDITVFELNVTMATTLTTPTTLSTVNPQSLHQLMSCTGSHDVGHIRLISLSAK</sequence>
<dbReference type="Proteomes" id="UP000217790">
    <property type="component" value="Unassembled WGS sequence"/>
</dbReference>
<reference evidence="2" key="1">
    <citation type="journal article" date="2017" name="Nat. Ecol. Evol.">
        <title>Genome expansion and lineage-specific genetic innovations in the forest pathogenic fungi Armillaria.</title>
        <authorList>
            <person name="Sipos G."/>
            <person name="Prasanna A.N."/>
            <person name="Walter M.C."/>
            <person name="O'Connor E."/>
            <person name="Balint B."/>
            <person name="Krizsan K."/>
            <person name="Kiss B."/>
            <person name="Hess J."/>
            <person name="Varga T."/>
            <person name="Slot J."/>
            <person name="Riley R."/>
            <person name="Boka B."/>
            <person name="Rigling D."/>
            <person name="Barry K."/>
            <person name="Lee J."/>
            <person name="Mihaltcheva S."/>
            <person name="LaButti K."/>
            <person name="Lipzen A."/>
            <person name="Waldron R."/>
            <person name="Moloney N.M."/>
            <person name="Sperisen C."/>
            <person name="Kredics L."/>
            <person name="Vagvoelgyi C."/>
            <person name="Patrignani A."/>
            <person name="Fitzpatrick D."/>
            <person name="Nagy I."/>
            <person name="Doyle S."/>
            <person name="Anderson J.B."/>
            <person name="Grigoriev I.V."/>
            <person name="Gueldener U."/>
            <person name="Muensterkoetter M."/>
            <person name="Nagy L.G."/>
        </authorList>
    </citation>
    <scope>NUCLEOTIDE SEQUENCE [LARGE SCALE GENOMIC DNA]</scope>
    <source>
        <strain evidence="2">Ar21-2</strain>
    </source>
</reference>
<evidence type="ECO:0000313" key="1">
    <source>
        <dbReference type="EMBL" id="PBK85165.1"/>
    </source>
</evidence>
<dbReference type="InParanoid" id="A0A2H3CQ43"/>
<organism evidence="1 2">
    <name type="scientific">Armillaria gallica</name>
    <name type="common">Bulbous honey fungus</name>
    <name type="synonym">Armillaria bulbosa</name>
    <dbReference type="NCBI Taxonomy" id="47427"/>
    <lineage>
        <taxon>Eukaryota</taxon>
        <taxon>Fungi</taxon>
        <taxon>Dikarya</taxon>
        <taxon>Basidiomycota</taxon>
        <taxon>Agaricomycotina</taxon>
        <taxon>Agaricomycetes</taxon>
        <taxon>Agaricomycetidae</taxon>
        <taxon>Agaricales</taxon>
        <taxon>Marasmiineae</taxon>
        <taxon>Physalacriaceae</taxon>
        <taxon>Armillaria</taxon>
    </lineage>
</organism>